<accession>A0A2R7Y7Y9</accession>
<reference evidence="2" key="1">
    <citation type="submission" date="2017-04" db="EMBL/GenBank/DDBJ databases">
        <authorList>
            <person name="Afonso C.L."/>
            <person name="Miller P.J."/>
            <person name="Scott M.A."/>
            <person name="Spackman E."/>
            <person name="Goraichik I."/>
            <person name="Dimitrov K.M."/>
            <person name="Suarez D.L."/>
            <person name="Swayne D.E."/>
        </authorList>
    </citation>
    <scope>NUCLEOTIDE SEQUENCE</scope>
    <source>
        <strain evidence="2">NZ3</strain>
    </source>
</reference>
<evidence type="ECO:0000313" key="3">
    <source>
        <dbReference type="Proteomes" id="UP000244093"/>
    </source>
</evidence>
<evidence type="ECO:0000256" key="1">
    <source>
        <dbReference type="SAM" id="Phobius"/>
    </source>
</evidence>
<sequence length="119" mass="13483">MRAEKEFRAVKLSIDKENVKIAGRDGELLISLPEIRRVGVEKKFNKVLASLVVVMAIISLATSNALYLLLTFIMLAVTGMTREEILIIEYGNNLVKVRGLQKAELNKALNFFKEYFTHL</sequence>
<dbReference type="AlphaFoldDB" id="A0A2R7Y7Y9"/>
<dbReference type="Proteomes" id="UP000244093">
    <property type="component" value="Unassembled WGS sequence"/>
</dbReference>
<name>A0A2R7Y7Y9_9CREN</name>
<feature type="transmembrane region" description="Helical" evidence="1">
    <location>
        <begin position="47"/>
        <end position="77"/>
    </location>
</feature>
<keyword evidence="1" id="KW-0472">Membrane</keyword>
<evidence type="ECO:0000313" key="2">
    <source>
        <dbReference type="EMBL" id="PUA33650.1"/>
    </source>
</evidence>
<dbReference type="EMBL" id="NBVN01000002">
    <property type="protein sequence ID" value="PUA33650.1"/>
    <property type="molecule type" value="Genomic_DNA"/>
</dbReference>
<comment type="caution">
    <text evidence="2">The sequence shown here is derived from an EMBL/GenBank/DDBJ whole genome shotgun (WGS) entry which is preliminary data.</text>
</comment>
<keyword evidence="1" id="KW-1133">Transmembrane helix</keyword>
<protein>
    <submittedName>
        <fullName evidence="2">Uncharacterized protein</fullName>
    </submittedName>
</protein>
<organism evidence="2 3">
    <name type="scientific">Zestosphaera tikiterensis</name>
    <dbReference type="NCBI Taxonomy" id="1973259"/>
    <lineage>
        <taxon>Archaea</taxon>
        <taxon>Thermoproteota</taxon>
        <taxon>Thermoprotei</taxon>
        <taxon>Desulfurococcales</taxon>
        <taxon>Desulfurococcaceae</taxon>
        <taxon>Zestosphaera</taxon>
    </lineage>
</organism>
<gene>
    <name evidence="2" type="ORF">B7O98_04360</name>
</gene>
<proteinExistence type="predicted"/>
<keyword evidence="1" id="KW-0812">Transmembrane</keyword>
<reference evidence="2" key="2">
    <citation type="journal article" date="2018" name="Syst. Appl. Microbiol.">
        <title>A new symbiotic nanoarchaeote (Candidatus Nanoclepta minutus) and its host (Zestosphaera tikiterensis gen. nov., sp. nov.) from a New Zealand hot spring.</title>
        <authorList>
            <person name="St John E."/>
            <person name="Liu Y."/>
            <person name="Podar M."/>
            <person name="Stott M.B."/>
            <person name="Meneghin J."/>
            <person name="Chen Z."/>
            <person name="Lagutin K."/>
            <person name="Mitchell K."/>
            <person name="Reysenbach A.L."/>
        </authorList>
    </citation>
    <scope>NUCLEOTIDE SEQUENCE [LARGE SCALE GENOMIC DNA]</scope>
    <source>
        <strain evidence="2">NZ3</strain>
    </source>
</reference>